<feature type="domain" description="Secretion system C-terminal sorting" evidence="3">
    <location>
        <begin position="1258"/>
        <end position="1330"/>
    </location>
</feature>
<keyword evidence="6" id="KW-1185">Reference proteome</keyword>
<organism evidence="5 6">
    <name type="scientific">Aequorivita viscosa</name>
    <dbReference type="NCBI Taxonomy" id="797419"/>
    <lineage>
        <taxon>Bacteria</taxon>
        <taxon>Pseudomonadati</taxon>
        <taxon>Bacteroidota</taxon>
        <taxon>Flavobacteriia</taxon>
        <taxon>Flavobacteriales</taxon>
        <taxon>Flavobacteriaceae</taxon>
        <taxon>Aequorivita</taxon>
    </lineage>
</organism>
<dbReference type="Pfam" id="PF20009">
    <property type="entry name" value="GEVED"/>
    <property type="match status" value="1"/>
</dbReference>
<reference evidence="6" key="1">
    <citation type="submission" date="2016-11" db="EMBL/GenBank/DDBJ databases">
        <authorList>
            <person name="Varghese N."/>
            <person name="Submissions S."/>
        </authorList>
    </citation>
    <scope>NUCLEOTIDE SEQUENCE [LARGE SCALE GENOMIC DNA]</scope>
    <source>
        <strain evidence="6">DSM 26349</strain>
    </source>
</reference>
<sequence>MKKIILLILMLAGAVGISQTPSLRENRIDNPMVYNQNKNENSGAFVGAINANFNETSASTGFVNTQKPRTLADTPGVVNNPERTAASFKSFKTSPINERPLNTNTFCQQENPNDFTFENGYYVSASSPYKTANDLTVAAGENFTLTNITASIFANGGITNVKVNYYSSVSGLPGTLIGSEASATIDSQTVIGSNFGFDVREVEMTVSPFLFAGQSNISTKYWIELSVTDTGGTRNVHWVVTSSSSVGSPSAQYDNGWFIPNATMDGVYIWKGDCETIGGGNTCETPIVEVNQDVDTGCVADVSIEEVVQSYLPLEPNAAGVGVKFTTPSSGLNVELSLWDGLPGTGGNLLASGTTLTDGSNWVDVYWNTTVSVTVGNTYYIVVDGDSTLPCLSGSQSNSYTDGQLFLDNSPTLNSDLTFRTYSCDDSGGNCAEENPNDFTFENGYVCASNSVYKAANDLTVAAGENFTLTNITASVFANGGIANVNVNYYADSSGLPGLLIGSEASVTIDNQTVIGNNFELDVNELELSVTPFLFAGEVGSSKKYWIELSITDAANSNDVYWVLTSSTSVGSPAALYDNTWRIDDPIYDGVYVWEGNCESIVTEPFPSPYCGPLNFIRTIEPITLVEVAGINNRSDAAIGGSPAHEDFTAVEGVMELGANYLVALEGNTNGVFENRFVIFIDWNQNGVLDDAGEVYEIAETISGSTGTDGQQAAGLITVPADAMLGSTRMRVKKIFRTSNYLNPCLGAHSGQAEDYTIQVLASNTNFVYQNNTWTPTNPAGVSTSIDNIHIVNGSVSFTTNITANNLNIDSGATLQVEKVLTVAGDINNNGDLIFVSSATSNGELGMLTGSSSINGTATVQRYMKNKRSYRMVSSAVTTTTSIHENWQEGAVGNTDNPAPSFGTHITGSTVDQQNGFDGTSTGNSSMFKVNVATQQFEAVSNTNVNTLTAGEGYLLFVRGDRTIDLNDNNASSETILRATGSLVTGPYIHSFPEAESGDFVMFGNPYQSAVNINSVFTGSTNVNANQYYIYDPSLGEFGSYVTVLLPSGINTSGSSANQYLQPGQGAQAAITGNAPEVIFNETNKAPGNFTSTNRNTITSSNMLTVQLFTSENFNNGGALHDSFGILFEEEYNNALTASDALKPMNFYENLGINHNGTLLSFEQREMPQASEEFSLYIAGYQKSNYTLKITIDGLEGTLFYLDDNFTGTTTLLESGDNVYSFLVDKADELSIATDRFKIRTQHRLDVADSNLLSGVRLYPNPLKGNVLFINAPGLNGEQLSVRITDITGRTFFEEILECNNDTIFISMANGLSSGVYLVNLSHRDEQSTFRLIKN</sequence>
<evidence type="ECO:0000313" key="5">
    <source>
        <dbReference type="EMBL" id="SHI61217.1"/>
    </source>
</evidence>
<evidence type="ECO:0000313" key="6">
    <source>
        <dbReference type="Proteomes" id="UP000184172"/>
    </source>
</evidence>
<feature type="signal peptide" evidence="2">
    <location>
        <begin position="1"/>
        <end position="18"/>
    </location>
</feature>
<dbReference type="NCBIfam" id="TIGR04183">
    <property type="entry name" value="Por_Secre_tail"/>
    <property type="match status" value="1"/>
</dbReference>
<feature type="domain" description="GEVED" evidence="4">
    <location>
        <begin position="677"/>
        <end position="759"/>
    </location>
</feature>
<evidence type="ECO:0000259" key="4">
    <source>
        <dbReference type="Pfam" id="PF20009"/>
    </source>
</evidence>
<evidence type="ECO:0000259" key="3">
    <source>
        <dbReference type="Pfam" id="PF18962"/>
    </source>
</evidence>
<dbReference type="STRING" id="797419.SAMN05216556_1053"/>
<proteinExistence type="predicted"/>
<dbReference type="InterPro" id="IPR026444">
    <property type="entry name" value="Secre_tail"/>
</dbReference>
<dbReference type="Pfam" id="PF18962">
    <property type="entry name" value="Por_Secre_tail"/>
    <property type="match status" value="1"/>
</dbReference>
<accession>A0A1M6CJN8</accession>
<dbReference type="InterPro" id="IPR045474">
    <property type="entry name" value="GEVED"/>
</dbReference>
<gene>
    <name evidence="5" type="ORF">SAMN04487908_1043</name>
</gene>
<feature type="chain" id="PRO_5009916425" evidence="2">
    <location>
        <begin position="19"/>
        <end position="1335"/>
    </location>
</feature>
<evidence type="ECO:0000256" key="1">
    <source>
        <dbReference type="ARBA" id="ARBA00022729"/>
    </source>
</evidence>
<dbReference type="EMBL" id="FQYV01000004">
    <property type="protein sequence ID" value="SHI61217.1"/>
    <property type="molecule type" value="Genomic_DNA"/>
</dbReference>
<evidence type="ECO:0000256" key="2">
    <source>
        <dbReference type="SAM" id="SignalP"/>
    </source>
</evidence>
<dbReference type="RefSeq" id="WP_073215128.1">
    <property type="nucleotide sequence ID" value="NZ_FNNS01000005.1"/>
</dbReference>
<name>A0A1M6CJN8_9FLAO</name>
<dbReference type="OrthoDB" id="614723at2"/>
<keyword evidence="1 2" id="KW-0732">Signal</keyword>
<protein>
    <submittedName>
        <fullName evidence="5">Por secretion system C-terminal sorting domain-containing protein</fullName>
    </submittedName>
</protein>
<dbReference type="Proteomes" id="UP000184172">
    <property type="component" value="Unassembled WGS sequence"/>
</dbReference>